<dbReference type="RefSeq" id="WP_100211387.1">
    <property type="nucleotide sequence ID" value="NZ_CP138495.1"/>
</dbReference>
<protein>
    <recommendedName>
        <fullName evidence="3">Lipoprotein</fullName>
    </recommendedName>
</protein>
<organism evidence="1 2">
    <name type="scientific">Tenacibaculum maritimum NCIMB 2154</name>
    <dbReference type="NCBI Taxonomy" id="1349785"/>
    <lineage>
        <taxon>Bacteria</taxon>
        <taxon>Pseudomonadati</taxon>
        <taxon>Bacteroidota</taxon>
        <taxon>Flavobacteriia</taxon>
        <taxon>Flavobacteriales</taxon>
        <taxon>Flavobacteriaceae</taxon>
        <taxon>Tenacibaculum</taxon>
    </lineage>
</organism>
<dbReference type="KEGG" id="tmar:MARIT_2002"/>
<accession>A0A2H1EAV8</accession>
<name>A0A2H1EAV8_9FLAO</name>
<keyword evidence="2" id="KW-1185">Reference proteome</keyword>
<evidence type="ECO:0008006" key="3">
    <source>
        <dbReference type="Google" id="ProtNLM"/>
    </source>
</evidence>
<evidence type="ECO:0000313" key="1">
    <source>
        <dbReference type="EMBL" id="SFZ83310.1"/>
    </source>
</evidence>
<dbReference type="PROSITE" id="PS51257">
    <property type="entry name" value="PROKAR_LIPOPROTEIN"/>
    <property type="match status" value="1"/>
</dbReference>
<sequence>MKNNFIFLFSCFLALLFSCKEKKSEKNIAKKQKNDSLFIPKYAIAKPNYQSIFPKKINKKLIGDYKSTQLKLKKGFLEDPLDDNSDVYGHPDYDYDGLTTWVSSKNSREEIGFHAKKISKYYGFYYENNKLLLVTETFEDIKDSLFFNNDKIFLWKNTNNLFVTDSIFLDAKSKYIKRLDKEIRKIKNSGFTEYIDRYIYKKDSLSSFVIGNLK</sequence>
<gene>
    <name evidence="1" type="ORF">MARIT_2002</name>
</gene>
<dbReference type="EMBL" id="LT634361">
    <property type="protein sequence ID" value="SFZ83310.1"/>
    <property type="molecule type" value="Genomic_DNA"/>
</dbReference>
<proteinExistence type="predicted"/>
<reference evidence="1 2" key="1">
    <citation type="submission" date="2016-11" db="EMBL/GenBank/DDBJ databases">
        <authorList>
            <person name="Jaros S."/>
            <person name="Januszkiewicz K."/>
            <person name="Wedrychowicz H."/>
        </authorList>
    </citation>
    <scope>NUCLEOTIDE SEQUENCE [LARGE SCALE GENOMIC DNA]</scope>
    <source>
        <strain evidence="1">NCIMB 2154T</strain>
    </source>
</reference>
<dbReference type="AlphaFoldDB" id="A0A2H1EAV8"/>
<dbReference type="OrthoDB" id="1464168at2"/>
<dbReference type="Proteomes" id="UP000231564">
    <property type="component" value="Chromosome MARIT"/>
</dbReference>
<dbReference type="GeneID" id="47723486"/>
<evidence type="ECO:0000313" key="2">
    <source>
        <dbReference type="Proteomes" id="UP000231564"/>
    </source>
</evidence>